<keyword evidence="3" id="KW-1133">Transmembrane helix</keyword>
<organism evidence="6 7">
    <name type="scientific">Pseudomonas fontis</name>
    <dbReference type="NCBI Taxonomy" id="2942633"/>
    <lineage>
        <taxon>Bacteria</taxon>
        <taxon>Pseudomonadati</taxon>
        <taxon>Pseudomonadota</taxon>
        <taxon>Gammaproteobacteria</taxon>
        <taxon>Pseudomonadales</taxon>
        <taxon>Pseudomonadaceae</taxon>
        <taxon>Pseudomonas</taxon>
    </lineage>
</organism>
<proteinExistence type="inferred from homology"/>
<comment type="similarity">
    <text evidence="1">Belongs to the membrane fusion protein (MFP) (TC 8.A.1) family.</text>
</comment>
<feature type="coiled-coil region" evidence="2">
    <location>
        <begin position="88"/>
        <end position="122"/>
    </location>
</feature>
<feature type="transmembrane region" description="Helical" evidence="3">
    <location>
        <begin position="9"/>
        <end position="27"/>
    </location>
</feature>
<keyword evidence="3" id="KW-0812">Transmembrane</keyword>
<name>A0ABT5NY75_9PSED</name>
<gene>
    <name evidence="6" type="ORF">M5G11_21540</name>
</gene>
<dbReference type="PANTHER" id="PTHR30386:SF24">
    <property type="entry name" value="MULTIDRUG RESISTANCE EFFLUX PUMP"/>
    <property type="match status" value="1"/>
</dbReference>
<dbReference type="InterPro" id="IPR058634">
    <property type="entry name" value="AaeA-lik-b-barrel"/>
</dbReference>
<accession>A0ABT5NY75</accession>
<evidence type="ECO:0000256" key="2">
    <source>
        <dbReference type="SAM" id="Coils"/>
    </source>
</evidence>
<keyword evidence="2" id="KW-0175">Coiled coil</keyword>
<reference evidence="6 7" key="1">
    <citation type="submission" date="2022-05" db="EMBL/GenBank/DDBJ databases">
        <title>Novel Pseudomonas spp. Isolated from a Rainbow Trout Aquaculture Facility.</title>
        <authorList>
            <person name="Testerman T."/>
            <person name="Graf J."/>
        </authorList>
    </citation>
    <scope>NUCLEOTIDE SEQUENCE [LARGE SCALE GENOMIC DNA]</scope>
    <source>
        <strain evidence="6 7">ID681</strain>
    </source>
</reference>
<evidence type="ECO:0000313" key="6">
    <source>
        <dbReference type="EMBL" id="MDD0993115.1"/>
    </source>
</evidence>
<dbReference type="Gene3D" id="1.10.287.470">
    <property type="entry name" value="Helix hairpin bin"/>
    <property type="match status" value="1"/>
</dbReference>
<dbReference type="Gene3D" id="2.40.30.170">
    <property type="match status" value="1"/>
</dbReference>
<protein>
    <submittedName>
        <fullName evidence="6">HlyD family secretion protein</fullName>
    </submittedName>
</protein>
<dbReference type="PANTHER" id="PTHR30386">
    <property type="entry name" value="MEMBRANE FUSION SUBUNIT OF EMRAB-TOLC MULTIDRUG EFFLUX PUMP"/>
    <property type="match status" value="1"/>
</dbReference>
<evidence type="ECO:0000256" key="3">
    <source>
        <dbReference type="SAM" id="Phobius"/>
    </source>
</evidence>
<feature type="domain" description="Multidrug resistance protein MdtA-like barrel-sandwich hybrid" evidence="4">
    <location>
        <begin position="51"/>
        <end position="244"/>
    </location>
</feature>
<dbReference type="Pfam" id="PF25917">
    <property type="entry name" value="BSH_RND"/>
    <property type="match status" value="1"/>
</dbReference>
<evidence type="ECO:0000256" key="1">
    <source>
        <dbReference type="ARBA" id="ARBA00009477"/>
    </source>
</evidence>
<feature type="domain" description="p-hydroxybenzoic acid efflux pump subunit AaeA-like beta-barrel" evidence="5">
    <location>
        <begin position="250"/>
        <end position="335"/>
    </location>
</feature>
<dbReference type="InterPro" id="IPR058625">
    <property type="entry name" value="MdtA-like_BSH"/>
</dbReference>
<sequence>MTTSKNQKIALYTVALVALGGVIYLAAPRLFASGSLQTTNDAFVTADYTLVAPKVSGFISQVLVEDNQPVKAGQLLAKIDDRDYQAALQAAEAQSLVAQAQLQNAKATLERQSSLIAQAQAMMAADKAEQAFAEHELTRYSHLAGQGAGTVQNAQQARSRLDQASARLTNSTAALAASRKQVDILKAQLDSADASFKQALASLERARFDLSYTRLVAPMDGVVGERAARVGAYVSPGAKIMAIVPLERAYVVGNFQETQLTHVQPGQPVKIRVDTFSGQSLTGRVESIAPATGVTFASVKPDNATGNFTKVVQRIPVKIALDADQPLASRLRVGMSVEASIETQDRQGNDARKEVSLR</sequence>
<evidence type="ECO:0000259" key="4">
    <source>
        <dbReference type="Pfam" id="PF25917"/>
    </source>
</evidence>
<dbReference type="RefSeq" id="WP_273912879.1">
    <property type="nucleotide sequence ID" value="NZ_JAMDGX010000072.1"/>
</dbReference>
<dbReference type="PRINTS" id="PR01490">
    <property type="entry name" value="RTXTOXIND"/>
</dbReference>
<keyword evidence="7" id="KW-1185">Reference proteome</keyword>
<dbReference type="EMBL" id="JAMDGY010000078">
    <property type="protein sequence ID" value="MDD0993115.1"/>
    <property type="molecule type" value="Genomic_DNA"/>
</dbReference>
<keyword evidence="3" id="KW-0472">Membrane</keyword>
<dbReference type="Proteomes" id="UP001148203">
    <property type="component" value="Unassembled WGS sequence"/>
</dbReference>
<dbReference type="Gene3D" id="2.40.50.100">
    <property type="match status" value="1"/>
</dbReference>
<dbReference type="InterPro" id="IPR050739">
    <property type="entry name" value="MFP"/>
</dbReference>
<comment type="caution">
    <text evidence="6">The sequence shown here is derived from an EMBL/GenBank/DDBJ whole genome shotgun (WGS) entry which is preliminary data.</text>
</comment>
<evidence type="ECO:0000313" key="7">
    <source>
        <dbReference type="Proteomes" id="UP001148203"/>
    </source>
</evidence>
<dbReference type="Pfam" id="PF25963">
    <property type="entry name" value="Beta-barrel_AAEA"/>
    <property type="match status" value="1"/>
</dbReference>
<dbReference type="SUPFAM" id="SSF111369">
    <property type="entry name" value="HlyD-like secretion proteins"/>
    <property type="match status" value="2"/>
</dbReference>
<evidence type="ECO:0000259" key="5">
    <source>
        <dbReference type="Pfam" id="PF25963"/>
    </source>
</evidence>